<proteinExistence type="predicted"/>
<comment type="caution">
    <text evidence="1">The sequence shown here is derived from an EMBL/GenBank/DDBJ whole genome shotgun (WGS) entry which is preliminary data.</text>
</comment>
<sequence>MKNYILTLFLFTITLSFAQKKDCLLDFEEKTDSTYIKKTADILIHEKVFGNSKEMIFFSLLNSDGVPMLGLQQIQKSTDFIPVLCFDKNSKVIFQLENGKIISLINSNQENCSSFSFDTETKSNIKVITNYFLFLKDNYEELKKSPISLMRIKFVGESKDIVLKSNLDSELLKTKTSPSNYFVDYLHCVE</sequence>
<dbReference type="EMBL" id="JBHSGW010000025">
    <property type="protein sequence ID" value="MFC4740252.1"/>
    <property type="molecule type" value="Genomic_DNA"/>
</dbReference>
<evidence type="ECO:0000313" key="1">
    <source>
        <dbReference type="EMBL" id="MFC4740252.1"/>
    </source>
</evidence>
<keyword evidence="2" id="KW-1185">Reference proteome</keyword>
<name>A0ABV9P3W5_9FLAO</name>
<protein>
    <submittedName>
        <fullName evidence="1">Uncharacterized protein</fullName>
    </submittedName>
</protein>
<evidence type="ECO:0000313" key="2">
    <source>
        <dbReference type="Proteomes" id="UP001595885"/>
    </source>
</evidence>
<accession>A0ABV9P3W5</accession>
<dbReference type="Proteomes" id="UP001595885">
    <property type="component" value="Unassembled WGS sequence"/>
</dbReference>
<organism evidence="1 2">
    <name type="scientific">Flavobacterium ponti</name>
    <dbReference type="NCBI Taxonomy" id="665133"/>
    <lineage>
        <taxon>Bacteria</taxon>
        <taxon>Pseudomonadati</taxon>
        <taxon>Bacteroidota</taxon>
        <taxon>Flavobacteriia</taxon>
        <taxon>Flavobacteriales</taxon>
        <taxon>Flavobacteriaceae</taxon>
        <taxon>Flavobacterium</taxon>
    </lineage>
</organism>
<dbReference type="RefSeq" id="WP_379741254.1">
    <property type="nucleotide sequence ID" value="NZ_JBHSGW010000025.1"/>
</dbReference>
<reference evidence="2" key="1">
    <citation type="journal article" date="2019" name="Int. J. Syst. Evol. Microbiol.">
        <title>The Global Catalogue of Microorganisms (GCM) 10K type strain sequencing project: providing services to taxonomists for standard genome sequencing and annotation.</title>
        <authorList>
            <consortium name="The Broad Institute Genomics Platform"/>
            <consortium name="The Broad Institute Genome Sequencing Center for Infectious Disease"/>
            <person name="Wu L."/>
            <person name="Ma J."/>
        </authorList>
    </citation>
    <scope>NUCLEOTIDE SEQUENCE [LARGE SCALE GENOMIC DNA]</scope>
    <source>
        <strain evidence="2">CCUG 50349</strain>
    </source>
</reference>
<gene>
    <name evidence="1" type="ORF">ACFO3U_09635</name>
</gene>